<dbReference type="InterPro" id="IPR051908">
    <property type="entry name" value="Ribosomal_N-acetyltransferase"/>
</dbReference>
<evidence type="ECO:0000313" key="2">
    <source>
        <dbReference type="EMBL" id="MBV6324275.1"/>
    </source>
</evidence>
<sequence>MRPLPAGSFLLRPFIAADAPAFAAGVRESMASVGLWMSWAHAEYTEEQALSWFEWCDASRADGSAHEFGIFLADGQTLIGGGGLNQLNALHGFCNLGYWVRESAQRQGAAVATASALAAYAFGQLQLSRVEIVVAAGNEPSLAVARKAGATHECLARNRLRLRERSVDAHVFSLIPD</sequence>
<evidence type="ECO:0000313" key="4">
    <source>
        <dbReference type="Proteomes" id="UP001155901"/>
    </source>
</evidence>
<dbReference type="Pfam" id="PF13302">
    <property type="entry name" value="Acetyltransf_3"/>
    <property type="match status" value="1"/>
</dbReference>
<reference evidence="2" key="1">
    <citation type="submission" date="2021-07" db="EMBL/GenBank/DDBJ databases">
        <title>Characterization of violacein-producing bacteria and related species.</title>
        <authorList>
            <person name="Wilson H.S."/>
            <person name="De Leon M.E."/>
        </authorList>
    </citation>
    <scope>NUCLEOTIDE SEQUENCE</scope>
    <source>
        <strain evidence="2">HSC-15S17</strain>
    </source>
</reference>
<dbReference type="GO" id="GO:1990189">
    <property type="term" value="F:protein N-terminal-serine acetyltransferase activity"/>
    <property type="evidence" value="ECO:0007669"/>
    <property type="project" value="TreeGrafter"/>
</dbReference>
<protein>
    <submittedName>
        <fullName evidence="2">GNAT family N-acetyltransferase</fullName>
    </submittedName>
    <submittedName>
        <fullName evidence="3">RimJ/RimL family protein N-acetyltransferase</fullName>
    </submittedName>
</protein>
<dbReference type="PROSITE" id="PS51186">
    <property type="entry name" value="GNAT"/>
    <property type="match status" value="1"/>
</dbReference>
<keyword evidence="5" id="KW-1185">Reference proteome</keyword>
<name>A0AA41HDY6_9BURK</name>
<accession>A0AA41HDY6</accession>
<dbReference type="EMBL" id="JAHTGR010000016">
    <property type="protein sequence ID" value="MBV6324275.1"/>
    <property type="molecule type" value="Genomic_DNA"/>
</dbReference>
<dbReference type="RefSeq" id="WP_217945210.1">
    <property type="nucleotide sequence ID" value="NZ_JAHTGR010000016.1"/>
</dbReference>
<dbReference type="PANTHER" id="PTHR43441:SF10">
    <property type="entry name" value="ACETYLTRANSFERASE"/>
    <property type="match status" value="1"/>
</dbReference>
<dbReference type="InterPro" id="IPR000182">
    <property type="entry name" value="GNAT_dom"/>
</dbReference>
<comment type="caution">
    <text evidence="2">The sequence shown here is derived from an EMBL/GenBank/DDBJ whole genome shotgun (WGS) entry which is preliminary data.</text>
</comment>
<feature type="domain" description="N-acetyltransferase" evidence="1">
    <location>
        <begin position="24"/>
        <end position="168"/>
    </location>
</feature>
<evidence type="ECO:0000313" key="5">
    <source>
        <dbReference type="Proteomes" id="UP001162889"/>
    </source>
</evidence>
<evidence type="ECO:0000259" key="1">
    <source>
        <dbReference type="PROSITE" id="PS51186"/>
    </source>
</evidence>
<dbReference type="Proteomes" id="UP001162889">
    <property type="component" value="Unassembled WGS sequence"/>
</dbReference>
<dbReference type="GO" id="GO:0008999">
    <property type="term" value="F:protein-N-terminal-alanine acetyltransferase activity"/>
    <property type="evidence" value="ECO:0007669"/>
    <property type="project" value="TreeGrafter"/>
</dbReference>
<dbReference type="PANTHER" id="PTHR43441">
    <property type="entry name" value="RIBOSOMAL-PROTEIN-SERINE ACETYLTRANSFERASE"/>
    <property type="match status" value="1"/>
</dbReference>
<dbReference type="GO" id="GO:0005737">
    <property type="term" value="C:cytoplasm"/>
    <property type="evidence" value="ECO:0007669"/>
    <property type="project" value="TreeGrafter"/>
</dbReference>
<dbReference type="AlphaFoldDB" id="A0AA41HDY6"/>
<reference evidence="3" key="2">
    <citation type="submission" date="2022-03" db="EMBL/GenBank/DDBJ databases">
        <title>Genome Encyclopedia of Bacteria and Archaea VI: Functional Genomics of Type Strains.</title>
        <authorList>
            <person name="Whitman W."/>
        </authorList>
    </citation>
    <scope>NUCLEOTIDE SEQUENCE</scope>
    <source>
        <strain evidence="3">HSC-15S17</strain>
    </source>
</reference>
<dbReference type="Proteomes" id="UP001155901">
    <property type="component" value="Unassembled WGS sequence"/>
</dbReference>
<gene>
    <name evidence="2" type="ORF">KVP70_25390</name>
    <name evidence="3" type="ORF">L1274_001030</name>
</gene>
<proteinExistence type="predicted"/>
<dbReference type="EMBL" id="JALJZU010000002">
    <property type="protein sequence ID" value="MCP2007337.1"/>
    <property type="molecule type" value="Genomic_DNA"/>
</dbReference>
<evidence type="ECO:0000313" key="3">
    <source>
        <dbReference type="EMBL" id="MCP2007337.1"/>
    </source>
</evidence>
<organism evidence="2 4">
    <name type="scientific">Duganella violaceipulchra</name>
    <dbReference type="NCBI Taxonomy" id="2849652"/>
    <lineage>
        <taxon>Bacteria</taxon>
        <taxon>Pseudomonadati</taxon>
        <taxon>Pseudomonadota</taxon>
        <taxon>Betaproteobacteria</taxon>
        <taxon>Burkholderiales</taxon>
        <taxon>Oxalobacteraceae</taxon>
        <taxon>Telluria group</taxon>
        <taxon>Duganella</taxon>
    </lineage>
</organism>